<proteinExistence type="inferred from homology"/>
<comment type="cofactor">
    <cofactor evidence="3">
        <name>Zn(2+)</name>
        <dbReference type="ChEBI" id="CHEBI:29105"/>
    </cofactor>
    <text evidence="3">Binds 1 divalent metal cation per subunit.</text>
</comment>
<feature type="binding site" evidence="3">
    <location>
        <position position="103"/>
    </location>
    <ligand>
        <name>substrate</name>
    </ligand>
</feature>
<dbReference type="Proteomes" id="UP000316313">
    <property type="component" value="Chromosome"/>
</dbReference>
<feature type="domain" description="SMP-30/Gluconolactonase/LRE-like region" evidence="4">
    <location>
        <begin position="18"/>
        <end position="260"/>
    </location>
</feature>
<dbReference type="InterPro" id="IPR011042">
    <property type="entry name" value="6-blade_b-propeller_TolB-like"/>
</dbReference>
<evidence type="ECO:0000313" key="5">
    <source>
        <dbReference type="EMBL" id="QDH17507.1"/>
    </source>
</evidence>
<dbReference type="Pfam" id="PF08450">
    <property type="entry name" value="SGL"/>
    <property type="match status" value="1"/>
</dbReference>
<feature type="binding site" evidence="3">
    <location>
        <position position="20"/>
    </location>
    <ligand>
        <name>a divalent metal cation</name>
        <dbReference type="ChEBI" id="CHEBI:60240"/>
    </ligand>
</feature>
<protein>
    <submittedName>
        <fullName evidence="5">SMP-30/gluconolactonase/LRE family protein</fullName>
    </submittedName>
</protein>
<keyword evidence="6" id="KW-1185">Reference proteome</keyword>
<sequence>MTLKYHNPECVLDVRATLGEGPVWIGSESALYFVDILGKKVHRFVPDTAEHKSWDAPARVGFMLPVEDGKFLAGLADGLHIFDPHTGEFAPHAQIEPEHPGNRLNDGCVDGLGRLWFGTMDDGEENETGSIYRVIHKRDGLEITKHDEGYVVSNGPAVSPNGDVLYVCDSGEQKVYAFDLDKAGNLSNERLFAQFSDGYPDGVVTDSEGNVWCGTWGGGRVSRFRPDGTPLPSIEMPATNVTKIAFGGDDLKTVFVTTARKGLDAETLAKEPQAGSIFAFRTDVAGNPQHAFRLEK</sequence>
<evidence type="ECO:0000256" key="1">
    <source>
        <dbReference type="ARBA" id="ARBA00008853"/>
    </source>
</evidence>
<feature type="binding site" evidence="3">
    <location>
        <position position="154"/>
    </location>
    <ligand>
        <name>a divalent metal cation</name>
        <dbReference type="ChEBI" id="CHEBI:60240"/>
    </ligand>
</feature>
<dbReference type="PRINTS" id="PR01790">
    <property type="entry name" value="SMP30FAMILY"/>
</dbReference>
<dbReference type="Gene3D" id="2.120.10.30">
    <property type="entry name" value="TolB, C-terminal domain"/>
    <property type="match status" value="1"/>
</dbReference>
<keyword evidence="3" id="KW-0479">Metal-binding</keyword>
<dbReference type="AlphaFoldDB" id="A0A4Y6UMD3"/>
<gene>
    <name evidence="5" type="ORF">E3D00_07980</name>
</gene>
<dbReference type="GO" id="GO:0019853">
    <property type="term" value="P:L-ascorbic acid biosynthetic process"/>
    <property type="evidence" value="ECO:0007669"/>
    <property type="project" value="TreeGrafter"/>
</dbReference>
<keyword evidence="3" id="KW-0862">Zinc</keyword>
<dbReference type="PANTHER" id="PTHR10907">
    <property type="entry name" value="REGUCALCIN"/>
    <property type="match status" value="1"/>
</dbReference>
<name>A0A4Y6UMD3_9PROT</name>
<evidence type="ECO:0000313" key="6">
    <source>
        <dbReference type="Proteomes" id="UP000316313"/>
    </source>
</evidence>
<dbReference type="OrthoDB" id="2633250at2"/>
<evidence type="ECO:0000256" key="2">
    <source>
        <dbReference type="PIRSR" id="PIRSR605511-1"/>
    </source>
</evidence>
<dbReference type="InterPro" id="IPR013658">
    <property type="entry name" value="SGL"/>
</dbReference>
<evidence type="ECO:0000256" key="3">
    <source>
        <dbReference type="PIRSR" id="PIRSR605511-2"/>
    </source>
</evidence>
<dbReference type="GO" id="GO:0005509">
    <property type="term" value="F:calcium ion binding"/>
    <property type="evidence" value="ECO:0007669"/>
    <property type="project" value="TreeGrafter"/>
</dbReference>
<dbReference type="InterPro" id="IPR005511">
    <property type="entry name" value="SMP-30"/>
</dbReference>
<dbReference type="PANTHER" id="PTHR10907:SF47">
    <property type="entry name" value="REGUCALCIN"/>
    <property type="match status" value="1"/>
</dbReference>
<reference evidence="5 6" key="1">
    <citation type="submission" date="2019-03" db="EMBL/GenBank/DDBJ databases">
        <title>The complete genome sequence of Swingsia samuiensis NBRC107927(T).</title>
        <authorList>
            <person name="Chua K.-O."/>
            <person name="Chan K.-G."/>
            <person name="See-Too W.-S."/>
        </authorList>
    </citation>
    <scope>NUCLEOTIDE SEQUENCE [LARGE SCALE GENOMIC DNA]</scope>
    <source>
        <strain evidence="5 6">AH83</strain>
    </source>
</reference>
<feature type="binding site" evidence="3">
    <location>
        <position position="201"/>
    </location>
    <ligand>
        <name>a divalent metal cation</name>
        <dbReference type="ChEBI" id="CHEBI:60240"/>
    </ligand>
</feature>
<comment type="similarity">
    <text evidence="1">Belongs to the SMP-30/CGR1 family.</text>
</comment>
<feature type="active site" description="Proton donor/acceptor" evidence="2">
    <location>
        <position position="201"/>
    </location>
</feature>
<evidence type="ECO:0000259" key="4">
    <source>
        <dbReference type="Pfam" id="PF08450"/>
    </source>
</evidence>
<organism evidence="5 6">
    <name type="scientific">Swingsia samuiensis</name>
    <dbReference type="NCBI Taxonomy" id="1293412"/>
    <lineage>
        <taxon>Bacteria</taxon>
        <taxon>Pseudomonadati</taxon>
        <taxon>Pseudomonadota</taxon>
        <taxon>Alphaproteobacteria</taxon>
        <taxon>Acetobacterales</taxon>
        <taxon>Acetobacteraceae</taxon>
        <taxon>Swingsia</taxon>
    </lineage>
</organism>
<feature type="binding site" evidence="3">
    <location>
        <position position="105"/>
    </location>
    <ligand>
        <name>substrate</name>
    </ligand>
</feature>
<accession>A0A4Y6UMD3</accession>
<dbReference type="SUPFAM" id="SSF63829">
    <property type="entry name" value="Calcium-dependent phosphotriesterase"/>
    <property type="match status" value="1"/>
</dbReference>
<dbReference type="RefSeq" id="WP_141461520.1">
    <property type="nucleotide sequence ID" value="NZ_CP038141.1"/>
</dbReference>
<dbReference type="EMBL" id="CP038141">
    <property type="protein sequence ID" value="QDH17507.1"/>
    <property type="molecule type" value="Genomic_DNA"/>
</dbReference>
<dbReference type="KEGG" id="ssam:E3D00_07980"/>
<dbReference type="GO" id="GO:0004341">
    <property type="term" value="F:gluconolactonase activity"/>
    <property type="evidence" value="ECO:0007669"/>
    <property type="project" value="TreeGrafter"/>
</dbReference>